<comment type="caution">
    <text evidence="2">The sequence shown here is derived from an EMBL/GenBank/DDBJ whole genome shotgun (WGS) entry which is preliminary data.</text>
</comment>
<organism evidence="2 3">
    <name type="scientific">Myotis myotis</name>
    <name type="common">Greater mouse-eared bat</name>
    <name type="synonym">Vespertilio myotis</name>
    <dbReference type="NCBI Taxonomy" id="51298"/>
    <lineage>
        <taxon>Eukaryota</taxon>
        <taxon>Metazoa</taxon>
        <taxon>Chordata</taxon>
        <taxon>Craniata</taxon>
        <taxon>Vertebrata</taxon>
        <taxon>Euteleostomi</taxon>
        <taxon>Mammalia</taxon>
        <taxon>Eutheria</taxon>
        <taxon>Laurasiatheria</taxon>
        <taxon>Chiroptera</taxon>
        <taxon>Yangochiroptera</taxon>
        <taxon>Vespertilionidae</taxon>
        <taxon>Myotis</taxon>
    </lineage>
</organism>
<evidence type="ECO:0000313" key="2">
    <source>
        <dbReference type="EMBL" id="KAF6290990.1"/>
    </source>
</evidence>
<sequence length="147" mass="15472">MEDGEVCVYINHLDCVGTDTAGPQASLPARDGNHPLLFPRSLSGQVNWESEHPAFGRGAMVSPIARRHWGWGGVGVEAGPESVGGQVCIAASPGTRAVACCCRQPRARPGPLPSPGIPFPGGPSPDIQRCLEEKHSLARPYSVPKDT</sequence>
<accession>A0A7J7SRH7</accession>
<feature type="region of interest" description="Disordered" evidence="1">
    <location>
        <begin position="107"/>
        <end position="128"/>
    </location>
</feature>
<dbReference type="AlphaFoldDB" id="A0A7J7SRH7"/>
<proteinExistence type="predicted"/>
<keyword evidence="3" id="KW-1185">Reference proteome</keyword>
<name>A0A7J7SRH7_MYOMY</name>
<evidence type="ECO:0000313" key="3">
    <source>
        <dbReference type="Proteomes" id="UP000527355"/>
    </source>
</evidence>
<evidence type="ECO:0000256" key="1">
    <source>
        <dbReference type="SAM" id="MobiDB-lite"/>
    </source>
</evidence>
<dbReference type="EMBL" id="JABWUV010000018">
    <property type="protein sequence ID" value="KAF6290990.1"/>
    <property type="molecule type" value="Genomic_DNA"/>
</dbReference>
<reference evidence="2 3" key="1">
    <citation type="journal article" date="2020" name="Nature">
        <title>Six reference-quality genomes reveal evolution of bat adaptations.</title>
        <authorList>
            <person name="Jebb D."/>
            <person name="Huang Z."/>
            <person name="Pippel M."/>
            <person name="Hughes G.M."/>
            <person name="Lavrichenko K."/>
            <person name="Devanna P."/>
            <person name="Winkler S."/>
            <person name="Jermiin L.S."/>
            <person name="Skirmuntt E.C."/>
            <person name="Katzourakis A."/>
            <person name="Burkitt-Gray L."/>
            <person name="Ray D.A."/>
            <person name="Sullivan K.A.M."/>
            <person name="Roscito J.G."/>
            <person name="Kirilenko B.M."/>
            <person name="Davalos L.M."/>
            <person name="Corthals A.P."/>
            <person name="Power M.L."/>
            <person name="Jones G."/>
            <person name="Ransome R.D."/>
            <person name="Dechmann D.K.N."/>
            <person name="Locatelli A.G."/>
            <person name="Puechmaille S.J."/>
            <person name="Fedrigo O."/>
            <person name="Jarvis E.D."/>
            <person name="Hiller M."/>
            <person name="Vernes S.C."/>
            <person name="Myers E.W."/>
            <person name="Teeling E.C."/>
        </authorList>
    </citation>
    <scope>NUCLEOTIDE SEQUENCE [LARGE SCALE GENOMIC DNA]</scope>
    <source>
        <strain evidence="2">MMyoMyo1</strain>
        <tissue evidence="2">Flight muscle</tissue>
    </source>
</reference>
<protein>
    <submittedName>
        <fullName evidence="2">Uncharacterized protein</fullName>
    </submittedName>
</protein>
<dbReference type="Proteomes" id="UP000527355">
    <property type="component" value="Unassembled WGS sequence"/>
</dbReference>
<feature type="compositionally biased region" description="Pro residues" evidence="1">
    <location>
        <begin position="108"/>
        <end position="123"/>
    </location>
</feature>
<gene>
    <name evidence="2" type="ORF">mMyoMyo1_009370</name>
</gene>